<feature type="domain" description="Protein FecR C-terminal" evidence="3">
    <location>
        <begin position="348"/>
        <end position="417"/>
    </location>
</feature>
<keyword evidence="5" id="KW-1185">Reference proteome</keyword>
<gene>
    <name evidence="4" type="ORF">COR50_11780</name>
</gene>
<evidence type="ECO:0000313" key="4">
    <source>
        <dbReference type="EMBL" id="ATL47790.1"/>
    </source>
</evidence>
<sequence length="423" mass="47050">MACLGSTGKINFFDPPLFSSPGVFIINTYLKPESYIQFLLNKTSWTEEELNWLRLYLQKNDAGAWQKALLEKFREEQARVDKNIPAEAPRILENIHRHILADRHISKKVFRLWPRVASVAAVLILCLGTYWVFFQHKDTGSIEPGTTAMLDDIAPGKNQAVLTLSNGKQVALDDHGDGLIPGQPGVALKKQNASLVYGKNKAFGNVTGNNLLFVPRGGQYKVVLSDGTKVWLNAESYLEYPVAFNGDSRQITLKGEAFLEVAQDANKPFLVNVDGMQVEVLGTSFNLKAYKDDARYVTTLVSGAVRVKRNGNAVRLQPGEQAVYLPGKNIAKEDADLDLATAWKNGLLAFKNENLPGVMQTICRWYNVQVKYDASIDPNSIHISGAMRRQEQLDKVLEILKLSAGIEFHVSGRTIYVSRPNNS</sequence>
<dbReference type="OrthoDB" id="1099963at2"/>
<reference evidence="4 5" key="1">
    <citation type="submission" date="2017-10" db="EMBL/GenBank/DDBJ databases">
        <title>Paenichitinophaga pekingensis gen. nov., sp. nov., isolated from activated sludge.</title>
        <authorList>
            <person name="Jin D."/>
            <person name="Kong X."/>
            <person name="Deng Y."/>
            <person name="Bai Z."/>
        </authorList>
    </citation>
    <scope>NUCLEOTIDE SEQUENCE [LARGE SCALE GENOMIC DNA]</scope>
    <source>
        <strain evidence="4 5">13</strain>
    </source>
</reference>
<keyword evidence="1" id="KW-0472">Membrane</keyword>
<dbReference type="PANTHER" id="PTHR30273">
    <property type="entry name" value="PERIPLASMIC SIGNAL SENSOR AND SIGMA FACTOR ACTIVATOR FECR-RELATED"/>
    <property type="match status" value="1"/>
</dbReference>
<evidence type="ECO:0000313" key="5">
    <source>
        <dbReference type="Proteomes" id="UP000220133"/>
    </source>
</evidence>
<dbReference type="InterPro" id="IPR032508">
    <property type="entry name" value="FecR_C"/>
</dbReference>
<dbReference type="Gene3D" id="3.55.50.30">
    <property type="match status" value="1"/>
</dbReference>
<dbReference type="KEGG" id="cbae:COR50_11780"/>
<organism evidence="4 5">
    <name type="scientific">Chitinophaga caeni</name>
    <dbReference type="NCBI Taxonomy" id="2029983"/>
    <lineage>
        <taxon>Bacteria</taxon>
        <taxon>Pseudomonadati</taxon>
        <taxon>Bacteroidota</taxon>
        <taxon>Chitinophagia</taxon>
        <taxon>Chitinophagales</taxon>
        <taxon>Chitinophagaceae</taxon>
        <taxon>Chitinophaga</taxon>
    </lineage>
</organism>
<evidence type="ECO:0000259" key="2">
    <source>
        <dbReference type="Pfam" id="PF04773"/>
    </source>
</evidence>
<dbReference type="EMBL" id="CP023777">
    <property type="protein sequence ID" value="ATL47790.1"/>
    <property type="molecule type" value="Genomic_DNA"/>
</dbReference>
<accession>A0A291QV19</accession>
<dbReference type="Pfam" id="PF04773">
    <property type="entry name" value="FecR"/>
    <property type="match status" value="1"/>
</dbReference>
<dbReference type="Gene3D" id="2.60.120.1440">
    <property type="match status" value="1"/>
</dbReference>
<name>A0A291QV19_9BACT</name>
<dbReference type="InterPro" id="IPR012373">
    <property type="entry name" value="Ferrdict_sens_TM"/>
</dbReference>
<feature type="domain" description="FecR protein" evidence="2">
    <location>
        <begin position="216"/>
        <end position="306"/>
    </location>
</feature>
<protein>
    <submittedName>
        <fullName evidence="4">Iron dicitrate transport regulator FecR</fullName>
    </submittedName>
</protein>
<dbReference type="InterPro" id="IPR006860">
    <property type="entry name" value="FecR"/>
</dbReference>
<dbReference type="Proteomes" id="UP000220133">
    <property type="component" value="Chromosome"/>
</dbReference>
<dbReference type="GO" id="GO:0016989">
    <property type="term" value="F:sigma factor antagonist activity"/>
    <property type="evidence" value="ECO:0007669"/>
    <property type="project" value="TreeGrafter"/>
</dbReference>
<keyword evidence="1" id="KW-0812">Transmembrane</keyword>
<evidence type="ECO:0000256" key="1">
    <source>
        <dbReference type="SAM" id="Phobius"/>
    </source>
</evidence>
<dbReference type="PANTHER" id="PTHR30273:SF2">
    <property type="entry name" value="PROTEIN FECR"/>
    <property type="match status" value="1"/>
</dbReference>
<feature type="transmembrane region" description="Helical" evidence="1">
    <location>
        <begin position="112"/>
        <end position="133"/>
    </location>
</feature>
<keyword evidence="1" id="KW-1133">Transmembrane helix</keyword>
<dbReference type="AlphaFoldDB" id="A0A291QV19"/>
<evidence type="ECO:0000259" key="3">
    <source>
        <dbReference type="Pfam" id="PF16344"/>
    </source>
</evidence>
<proteinExistence type="predicted"/>
<dbReference type="Pfam" id="PF16344">
    <property type="entry name" value="FecR_C"/>
    <property type="match status" value="1"/>
</dbReference>